<dbReference type="Pfam" id="PF13310">
    <property type="entry name" value="Virulence_RhuM"/>
    <property type="match status" value="1"/>
</dbReference>
<sequence length="358" mass="41549">MKKDKREINIVRSSAAEYLTFVASTGADEKSIEMRYEDENIWLTQKMMATLYDVDVRTINDHIKKIYSDSELEQSSTIRKYRIVQTEGSRQVAREVNHYNLQMIISVGFKVNNERAVQFRKWANRIVKDYTIQGWVMDDDRLKNSGTVLTKEYFEKQLERIREIRLSERKFYQKITDIYATALDYDPSAAATKRFFAAVQNKLHYSVHGQTAAEVIYNRADAEKEHMGLTTWDGSPKSKIHAYDVVVAKNYLTEKELSQLGRIVSAYLDLAEAQAERHIPMTMADWEKRLDGFLTVWDREVLQDAGKVSAELAKAHALSEFEKYRIVQDQLYQSDFDRILLEADSHTKELPEAKDGGE</sequence>
<dbReference type="Proteomes" id="UP000681343">
    <property type="component" value="Chromosome"/>
</dbReference>
<name>A0A810PVN2_9FIRM</name>
<reference evidence="1" key="1">
    <citation type="submission" date="2020-09" db="EMBL/GenBank/DDBJ databases">
        <title>New species isolated from human feces.</title>
        <authorList>
            <person name="Kitahara M."/>
            <person name="Shigeno Y."/>
            <person name="Shime M."/>
            <person name="Matsumoto Y."/>
            <person name="Nakamura S."/>
            <person name="Motooka D."/>
            <person name="Fukuoka S."/>
            <person name="Nishikawa H."/>
            <person name="Benno Y."/>
        </authorList>
    </citation>
    <scope>NUCLEOTIDE SEQUENCE</scope>
    <source>
        <strain evidence="1">MM35</strain>
    </source>
</reference>
<proteinExistence type="predicted"/>
<dbReference type="InterPro" id="IPR011204">
    <property type="entry name" value="Virulence_RhuM-like"/>
</dbReference>
<evidence type="ECO:0000313" key="2">
    <source>
        <dbReference type="Proteomes" id="UP000681343"/>
    </source>
</evidence>
<accession>A0A810PVN2</accession>
<organism evidence="1 2">
    <name type="scientific">Vescimonas fastidiosa</name>
    <dbReference type="NCBI Taxonomy" id="2714353"/>
    <lineage>
        <taxon>Bacteria</taxon>
        <taxon>Bacillati</taxon>
        <taxon>Bacillota</taxon>
        <taxon>Clostridia</taxon>
        <taxon>Eubacteriales</taxon>
        <taxon>Oscillospiraceae</taxon>
        <taxon>Vescimonas</taxon>
    </lineage>
</organism>
<gene>
    <name evidence="1" type="ORF">MM35RIKEN_03640</name>
</gene>
<dbReference type="AlphaFoldDB" id="A0A810PVN2"/>
<dbReference type="PANTHER" id="PTHR35810">
    <property type="entry name" value="CYTOPLASMIC PROTEIN-RELATED"/>
    <property type="match status" value="1"/>
</dbReference>
<dbReference type="KEGG" id="vfa:MM35RIKEN_03640"/>
<protein>
    <submittedName>
        <fullName evidence="1">Toxin Fic</fullName>
    </submittedName>
</protein>
<dbReference type="PIRSF" id="PIRSF015268">
    <property type="entry name" value="Virulence_RhuM"/>
    <property type="match status" value="1"/>
</dbReference>
<dbReference type="PANTHER" id="PTHR35810:SF1">
    <property type="entry name" value="CYTOPLASMIC PROTEIN"/>
    <property type="match status" value="1"/>
</dbReference>
<dbReference type="RefSeq" id="WP_212820582.1">
    <property type="nucleotide sequence ID" value="NZ_AP023415.1"/>
</dbReference>
<evidence type="ECO:0000313" key="1">
    <source>
        <dbReference type="EMBL" id="BCK78172.1"/>
    </source>
</evidence>
<dbReference type="EMBL" id="AP023415">
    <property type="protein sequence ID" value="BCK78172.1"/>
    <property type="molecule type" value="Genomic_DNA"/>
</dbReference>
<keyword evidence="2" id="KW-1185">Reference proteome</keyword>